<evidence type="ECO:0000313" key="3">
    <source>
        <dbReference type="EMBL" id="PIM54883.1"/>
    </source>
</evidence>
<dbReference type="Proteomes" id="UP000231501">
    <property type="component" value="Unassembled WGS sequence"/>
</dbReference>
<accession>A0A2G9CEN2</accession>
<dbReference type="EMBL" id="PEOG01000006">
    <property type="protein sequence ID" value="PIM54883.1"/>
    <property type="molecule type" value="Genomic_DNA"/>
</dbReference>
<feature type="signal peptide" evidence="2">
    <location>
        <begin position="1"/>
        <end position="22"/>
    </location>
</feature>
<comment type="caution">
    <text evidence="3">The sequence shown here is derived from an EMBL/GenBank/DDBJ whole genome shotgun (WGS) entry which is preliminary data.</text>
</comment>
<feature type="chain" id="PRO_5013668162" evidence="2">
    <location>
        <begin position="23"/>
        <end position="119"/>
    </location>
</feature>
<evidence type="ECO:0000313" key="4">
    <source>
        <dbReference type="Proteomes" id="UP000231501"/>
    </source>
</evidence>
<keyword evidence="4" id="KW-1185">Reference proteome</keyword>
<evidence type="ECO:0000256" key="1">
    <source>
        <dbReference type="SAM" id="MobiDB-lite"/>
    </source>
</evidence>
<feature type="region of interest" description="Disordered" evidence="1">
    <location>
        <begin position="24"/>
        <end position="119"/>
    </location>
</feature>
<reference evidence="3 4" key="1">
    <citation type="submission" date="2017-11" db="EMBL/GenBank/DDBJ databases">
        <title>Draft genome sequence of Mitsuaria sp. HWN-4.</title>
        <authorList>
            <person name="Gundlapally S.R."/>
        </authorList>
    </citation>
    <scope>NUCLEOTIDE SEQUENCE [LARGE SCALE GENOMIC DNA]</scope>
    <source>
        <strain evidence="3 4">HWN-4</strain>
    </source>
</reference>
<organism evidence="3 4">
    <name type="scientific">Roseateles chitinivorans</name>
    <dbReference type="NCBI Taxonomy" id="2917965"/>
    <lineage>
        <taxon>Bacteria</taxon>
        <taxon>Pseudomonadati</taxon>
        <taxon>Pseudomonadota</taxon>
        <taxon>Betaproteobacteria</taxon>
        <taxon>Burkholderiales</taxon>
        <taxon>Sphaerotilaceae</taxon>
        <taxon>Roseateles</taxon>
    </lineage>
</organism>
<evidence type="ECO:0000256" key="2">
    <source>
        <dbReference type="SAM" id="SignalP"/>
    </source>
</evidence>
<feature type="compositionally biased region" description="Low complexity" evidence="1">
    <location>
        <begin position="70"/>
        <end position="97"/>
    </location>
</feature>
<dbReference type="RefSeq" id="WP_099859689.1">
    <property type="nucleotide sequence ID" value="NZ_PEOG01000006.1"/>
</dbReference>
<proteinExistence type="predicted"/>
<keyword evidence="2" id="KW-0732">Signal</keyword>
<feature type="compositionally biased region" description="Pro residues" evidence="1">
    <location>
        <begin position="55"/>
        <end position="69"/>
    </location>
</feature>
<protein>
    <submittedName>
        <fullName evidence="3">Uncharacterized protein</fullName>
    </submittedName>
</protein>
<dbReference type="AlphaFoldDB" id="A0A2G9CEN2"/>
<name>A0A2G9CEN2_9BURK</name>
<gene>
    <name evidence="3" type="ORF">CS062_01370</name>
</gene>
<sequence>MKHLRIALITASVTVVAAAAIAQTQEPPPSSGASRKQSGVVGPPLDAAQIQQPPASTPAPAVTPAPTASPPIVESPEPRADAPAPSRAERPAPSSRRASGRVTEAAEPSGALPIRPDRN</sequence>